<evidence type="ECO:0000256" key="1">
    <source>
        <dbReference type="SAM" id="MobiDB-lite"/>
    </source>
</evidence>
<dbReference type="AlphaFoldDB" id="A0A4Z1K880"/>
<dbReference type="EMBL" id="PQXO01000888">
    <property type="protein sequence ID" value="TGO82197.1"/>
    <property type="molecule type" value="Genomic_DNA"/>
</dbReference>
<evidence type="ECO:0000313" key="2">
    <source>
        <dbReference type="EMBL" id="TGO82197.1"/>
    </source>
</evidence>
<dbReference type="Proteomes" id="UP000297280">
    <property type="component" value="Unassembled WGS sequence"/>
</dbReference>
<accession>A0A4Z1K880</accession>
<organism evidence="2 3">
    <name type="scientific">Botrytis porri</name>
    <dbReference type="NCBI Taxonomy" id="87229"/>
    <lineage>
        <taxon>Eukaryota</taxon>
        <taxon>Fungi</taxon>
        <taxon>Dikarya</taxon>
        <taxon>Ascomycota</taxon>
        <taxon>Pezizomycotina</taxon>
        <taxon>Leotiomycetes</taxon>
        <taxon>Helotiales</taxon>
        <taxon>Sclerotiniaceae</taxon>
        <taxon>Botrytis</taxon>
    </lineage>
</organism>
<gene>
    <name evidence="2" type="ORF">BPOR_0893g00010</name>
</gene>
<sequence>MSSSDSKYCKRWIPEREAECGQEIPLSNEMCDECFRCRAAAYASLDLLFKKGGADNTTAPSRHEWQMPRNTKEISKTNSGPRALAEDPQPLSHRKMTNGDKRSSGR</sequence>
<keyword evidence="3" id="KW-1185">Reference proteome</keyword>
<proteinExistence type="predicted"/>
<feature type="compositionally biased region" description="Basic and acidic residues" evidence="1">
    <location>
        <begin position="97"/>
        <end position="106"/>
    </location>
</feature>
<reference evidence="2 3" key="1">
    <citation type="submission" date="2017-12" db="EMBL/GenBank/DDBJ databases">
        <title>Comparative genomics of Botrytis spp.</title>
        <authorList>
            <person name="Valero-Jimenez C.A."/>
            <person name="Tapia P."/>
            <person name="Veloso J."/>
            <person name="Silva-Moreno E."/>
            <person name="Staats M."/>
            <person name="Valdes J.H."/>
            <person name="Van Kan J.A.L."/>
        </authorList>
    </citation>
    <scope>NUCLEOTIDE SEQUENCE [LARGE SCALE GENOMIC DNA]</scope>
    <source>
        <strain evidence="2 3">MUCL3349</strain>
    </source>
</reference>
<name>A0A4Z1K880_9HELO</name>
<evidence type="ECO:0000313" key="3">
    <source>
        <dbReference type="Proteomes" id="UP000297280"/>
    </source>
</evidence>
<feature type="region of interest" description="Disordered" evidence="1">
    <location>
        <begin position="52"/>
        <end position="106"/>
    </location>
</feature>
<comment type="caution">
    <text evidence="2">The sequence shown here is derived from an EMBL/GenBank/DDBJ whole genome shotgun (WGS) entry which is preliminary data.</text>
</comment>
<feature type="compositionally biased region" description="Basic and acidic residues" evidence="1">
    <location>
        <begin position="61"/>
        <end position="75"/>
    </location>
</feature>
<protein>
    <submittedName>
        <fullName evidence="2">Uncharacterized protein</fullName>
    </submittedName>
</protein>